<dbReference type="EMBL" id="JBHSMU010000004">
    <property type="protein sequence ID" value="MFC5458712.1"/>
    <property type="molecule type" value="Genomic_DNA"/>
</dbReference>
<dbReference type="PANTHER" id="PTHR43433">
    <property type="entry name" value="HYDROLASE, ALPHA/BETA FOLD FAMILY PROTEIN"/>
    <property type="match status" value="1"/>
</dbReference>
<dbReference type="GO" id="GO:0047570">
    <property type="term" value="F:3-oxoadipate enol-lactonase activity"/>
    <property type="evidence" value="ECO:0007669"/>
    <property type="project" value="UniProtKB-EC"/>
</dbReference>
<dbReference type="InterPro" id="IPR026968">
    <property type="entry name" value="PcaD/CatD"/>
</dbReference>
<feature type="domain" description="AB hydrolase-1" evidence="1">
    <location>
        <begin position="24"/>
        <end position="256"/>
    </location>
</feature>
<organism evidence="2 3">
    <name type="scientific">Massilia niabensis</name>
    <dbReference type="NCBI Taxonomy" id="544910"/>
    <lineage>
        <taxon>Bacteria</taxon>
        <taxon>Pseudomonadati</taxon>
        <taxon>Pseudomonadota</taxon>
        <taxon>Betaproteobacteria</taxon>
        <taxon>Burkholderiales</taxon>
        <taxon>Oxalobacteraceae</taxon>
        <taxon>Telluria group</taxon>
        <taxon>Massilia</taxon>
    </lineage>
</organism>
<reference evidence="3" key="1">
    <citation type="journal article" date="2019" name="Int. J. Syst. Evol. Microbiol.">
        <title>The Global Catalogue of Microorganisms (GCM) 10K type strain sequencing project: providing services to taxonomists for standard genome sequencing and annotation.</title>
        <authorList>
            <consortium name="The Broad Institute Genomics Platform"/>
            <consortium name="The Broad Institute Genome Sequencing Center for Infectious Disease"/>
            <person name="Wu L."/>
            <person name="Ma J."/>
        </authorList>
    </citation>
    <scope>NUCLEOTIDE SEQUENCE [LARGE SCALE GENOMIC DNA]</scope>
    <source>
        <strain evidence="3">KACC 12649</strain>
    </source>
</reference>
<accession>A0ABW0L0U6</accession>
<evidence type="ECO:0000313" key="2">
    <source>
        <dbReference type="EMBL" id="MFC5458712.1"/>
    </source>
</evidence>
<evidence type="ECO:0000259" key="1">
    <source>
        <dbReference type="Pfam" id="PF12697"/>
    </source>
</evidence>
<dbReference type="PANTHER" id="PTHR43433:SF5">
    <property type="entry name" value="AB HYDROLASE-1 DOMAIN-CONTAINING PROTEIN"/>
    <property type="match status" value="1"/>
</dbReference>
<dbReference type="Pfam" id="PF12697">
    <property type="entry name" value="Abhydrolase_6"/>
    <property type="match status" value="1"/>
</dbReference>
<dbReference type="InterPro" id="IPR029058">
    <property type="entry name" value="AB_hydrolase_fold"/>
</dbReference>
<protein>
    <submittedName>
        <fullName evidence="2">3-oxoadipate enol-lactonase</fullName>
        <ecNumber evidence="2">3.1.1.24</ecNumber>
    </submittedName>
</protein>
<dbReference type="RefSeq" id="WP_379779839.1">
    <property type="nucleotide sequence ID" value="NZ_JBHSMU010000004.1"/>
</dbReference>
<name>A0ABW0L0U6_9BURK</name>
<dbReference type="PRINTS" id="PR00111">
    <property type="entry name" value="ABHYDROLASE"/>
</dbReference>
<dbReference type="SUPFAM" id="SSF53474">
    <property type="entry name" value="alpha/beta-Hydrolases"/>
    <property type="match status" value="1"/>
</dbReference>
<gene>
    <name evidence="2" type="primary">pcaD</name>
    <name evidence="2" type="ORF">ACFPN5_02670</name>
</gene>
<keyword evidence="2" id="KW-0378">Hydrolase</keyword>
<dbReference type="Gene3D" id="3.40.50.1820">
    <property type="entry name" value="alpha/beta hydrolase"/>
    <property type="match status" value="1"/>
</dbReference>
<dbReference type="InterPro" id="IPR050471">
    <property type="entry name" value="AB_hydrolase"/>
</dbReference>
<proteinExistence type="predicted"/>
<dbReference type="EC" id="3.1.1.24" evidence="2"/>
<evidence type="ECO:0000313" key="3">
    <source>
        <dbReference type="Proteomes" id="UP001596050"/>
    </source>
</evidence>
<dbReference type="InterPro" id="IPR000073">
    <property type="entry name" value="AB_hydrolase_1"/>
</dbReference>
<keyword evidence="3" id="KW-1185">Reference proteome</keyword>
<dbReference type="Proteomes" id="UP001596050">
    <property type="component" value="Unassembled WGS sequence"/>
</dbReference>
<comment type="caution">
    <text evidence="2">The sequence shown here is derived from an EMBL/GenBank/DDBJ whole genome shotgun (WGS) entry which is preliminary data.</text>
</comment>
<sequence length="263" mass="27544">MATIPLNGAVLHYRCDGDRTRPTVVLSNSLGTDLSMWDAQAAVLATRFHVVRYDTRGHGGSVGKSGAPPGPYTMDLLGADVLALLDQLDIKRAHFVGLSMGGVIGQWLGVHAPERLDKLVLANTASRIGTADAWVARAAAVRAQGMNDIAAGSPGRWFTPEFVARQPVIVGTMQKTLRSLDPGGYAACCEALAIADLSTDIERIGAPTLVIAGTHDPVTTVVDAEGLARVIKGASLAALPASHLSNIEAPDRFTDAVMTFLVA</sequence>
<dbReference type="NCBIfam" id="TIGR02427">
    <property type="entry name" value="protocat_pcaD"/>
    <property type="match status" value="1"/>
</dbReference>